<feature type="transmembrane region" description="Helical" evidence="6">
    <location>
        <begin position="89"/>
        <end position="111"/>
    </location>
</feature>
<dbReference type="InterPro" id="IPR005171">
    <property type="entry name" value="Cyt_c_oxidase_su4_prok"/>
</dbReference>
<evidence type="ECO:0000256" key="6">
    <source>
        <dbReference type="SAM" id="Phobius"/>
    </source>
</evidence>
<evidence type="ECO:0000256" key="3">
    <source>
        <dbReference type="ARBA" id="ARBA00022692"/>
    </source>
</evidence>
<dbReference type="EMBL" id="FNDK01000001">
    <property type="protein sequence ID" value="SDG93783.1"/>
    <property type="molecule type" value="Genomic_DNA"/>
</dbReference>
<keyword evidence="4 6" id="KW-1133">Transmembrane helix</keyword>
<evidence type="ECO:0000256" key="4">
    <source>
        <dbReference type="ARBA" id="ARBA00022989"/>
    </source>
</evidence>
<keyword evidence="5 6" id="KW-0472">Membrane</keyword>
<dbReference type="AlphaFoldDB" id="A0A1G7YBP4"/>
<evidence type="ECO:0000256" key="1">
    <source>
        <dbReference type="ARBA" id="ARBA00004651"/>
    </source>
</evidence>
<dbReference type="Pfam" id="PF03626">
    <property type="entry name" value="COX4_pro"/>
    <property type="match status" value="1"/>
</dbReference>
<gene>
    <name evidence="7" type="ORF">SAMN05192534_10173</name>
</gene>
<evidence type="ECO:0000313" key="7">
    <source>
        <dbReference type="EMBL" id="SDG93783.1"/>
    </source>
</evidence>
<sequence length="114" mass="12951">MADDLSKPFPKSSMSEEEIMKINKERRIQVTSFAFMIFLTILAFVAVATEMIEVGFAIPFILLLAVIQFFLQMYYFMHLKDKDHGWPNAFIISGVVLSTPALIALILLLGVTKY</sequence>
<organism evidence="7 8">
    <name type="scientific">Alteribacillus persepolensis</name>
    <dbReference type="NCBI Taxonomy" id="568899"/>
    <lineage>
        <taxon>Bacteria</taxon>
        <taxon>Bacillati</taxon>
        <taxon>Bacillota</taxon>
        <taxon>Bacilli</taxon>
        <taxon>Bacillales</taxon>
        <taxon>Bacillaceae</taxon>
        <taxon>Alteribacillus</taxon>
    </lineage>
</organism>
<reference evidence="7 8" key="1">
    <citation type="submission" date="2016-10" db="EMBL/GenBank/DDBJ databases">
        <authorList>
            <person name="de Groot N.N."/>
        </authorList>
    </citation>
    <scope>NUCLEOTIDE SEQUENCE [LARGE SCALE GENOMIC DNA]</scope>
    <source>
        <strain evidence="7 8">DSM 21632</strain>
    </source>
</reference>
<evidence type="ECO:0000256" key="5">
    <source>
        <dbReference type="ARBA" id="ARBA00023136"/>
    </source>
</evidence>
<evidence type="ECO:0000256" key="2">
    <source>
        <dbReference type="ARBA" id="ARBA00022475"/>
    </source>
</evidence>
<protein>
    <submittedName>
        <fullName evidence="7">Cytochrome c oxidase subunit 4</fullName>
    </submittedName>
</protein>
<name>A0A1G7YBP4_9BACI</name>
<dbReference type="RefSeq" id="WP_091270195.1">
    <property type="nucleotide sequence ID" value="NZ_FNDK01000001.1"/>
</dbReference>
<dbReference type="OrthoDB" id="2989516at2"/>
<dbReference type="Proteomes" id="UP000199163">
    <property type="component" value="Unassembled WGS sequence"/>
</dbReference>
<dbReference type="STRING" id="568899.SAMN05192534_10173"/>
<keyword evidence="8" id="KW-1185">Reference proteome</keyword>
<proteinExistence type="predicted"/>
<feature type="transmembrane region" description="Helical" evidence="6">
    <location>
        <begin position="54"/>
        <end position="77"/>
    </location>
</feature>
<keyword evidence="2" id="KW-1003">Cell membrane</keyword>
<accession>A0A1G7YBP4</accession>
<dbReference type="GO" id="GO:0005886">
    <property type="term" value="C:plasma membrane"/>
    <property type="evidence" value="ECO:0007669"/>
    <property type="project" value="UniProtKB-SubCell"/>
</dbReference>
<comment type="subcellular location">
    <subcellularLocation>
        <location evidence="1">Cell membrane</location>
        <topology evidence="1">Multi-pass membrane protein</topology>
    </subcellularLocation>
</comment>
<keyword evidence="3 6" id="KW-0812">Transmembrane</keyword>
<evidence type="ECO:0000313" key="8">
    <source>
        <dbReference type="Proteomes" id="UP000199163"/>
    </source>
</evidence>
<feature type="transmembrane region" description="Helical" evidence="6">
    <location>
        <begin position="30"/>
        <end position="48"/>
    </location>
</feature>